<dbReference type="ExpressionAtlas" id="A0A1P8B616">
    <property type="expression patterns" value="baseline and differential"/>
</dbReference>
<dbReference type="GeneID" id="28720202"/>
<reference evidence="3" key="2">
    <citation type="journal article" date="2017" name="Plant J.">
        <title>Araport11: a complete reannotation of the Arabidopsis thaliana reference genome.</title>
        <authorList>
            <person name="Cheng C.Y."/>
            <person name="Krishnakumar V."/>
            <person name="Chan A.P."/>
            <person name="Thibaud-Nissen F."/>
            <person name="Schobel S."/>
            <person name="Town C.D."/>
        </authorList>
    </citation>
    <scope>GENOME REANNOTATION</scope>
    <source>
        <strain evidence="3">cv. Columbia</strain>
    </source>
</reference>
<protein>
    <submittedName>
        <fullName evidence="2">Uncharacterized protein</fullName>
    </submittedName>
</protein>
<dbReference type="AlphaFoldDB" id="A0A1P8B616"/>
<dbReference type="TAIR" id="AT4G33885"/>
<proteinExistence type="predicted"/>
<dbReference type="KEGG" id="ath:AT4G33885"/>
<organism evidence="2 3">
    <name type="scientific">Arabidopsis thaliana</name>
    <name type="common">Mouse-ear cress</name>
    <dbReference type="NCBI Taxonomy" id="3702"/>
    <lineage>
        <taxon>Eukaryota</taxon>
        <taxon>Viridiplantae</taxon>
        <taxon>Streptophyta</taxon>
        <taxon>Embryophyta</taxon>
        <taxon>Tracheophyta</taxon>
        <taxon>Spermatophyta</taxon>
        <taxon>Magnoliopsida</taxon>
        <taxon>eudicotyledons</taxon>
        <taxon>Gunneridae</taxon>
        <taxon>Pentapetalae</taxon>
        <taxon>rosids</taxon>
        <taxon>malvids</taxon>
        <taxon>Brassicales</taxon>
        <taxon>Brassicaceae</taxon>
        <taxon>Camelineae</taxon>
        <taxon>Arabidopsis</taxon>
    </lineage>
</organism>
<gene>
    <name evidence="1 2" type="ordered locus">At4g33885</name>
</gene>
<evidence type="ECO:0000313" key="3">
    <source>
        <dbReference type="Proteomes" id="UP000006548"/>
    </source>
</evidence>
<accession>A0A1P8B616</accession>
<sequence>MGHSNVWNSHPKKIRTWILHLPCVWKLPWINQEV</sequence>
<dbReference type="RefSeq" id="NP_001328893.1">
    <property type="nucleotide sequence ID" value="NM_001342240.1"/>
</dbReference>
<dbReference type="InParanoid" id="A0A1P8B616"/>
<evidence type="ECO:0000313" key="1">
    <source>
        <dbReference type="Araport" id="AT4G33885"/>
    </source>
</evidence>
<dbReference type="Araport" id="AT4G33885"/>
<name>A0A1P8B616_ARATH</name>
<evidence type="ECO:0000313" key="2">
    <source>
        <dbReference type="EMBL" id="ANM67038.1"/>
    </source>
</evidence>
<keyword evidence="3" id="KW-1185">Reference proteome</keyword>
<dbReference type="OrthoDB" id="10441172at2759"/>
<dbReference type="Proteomes" id="UP000006548">
    <property type="component" value="Chromosome 4"/>
</dbReference>
<reference evidence="2 3" key="1">
    <citation type="journal article" date="1999" name="Nature">
        <title>Sequence and analysis of chromosome 4 of the plant Arabidopsis thaliana.</title>
        <authorList>
            <consortium name="EU"/>
            <consortium name="CSHL and WU Arabidopsis Sequencing Project"/>
            <person name="Mayer K."/>
            <person name="Schuller C."/>
            <person name="Wambutt R."/>
            <person name="Murphy G."/>
            <person name="Volckaert G."/>
            <person name="Pohl T."/>
            <person name="Dusterhoft A."/>
            <person name="Stiekema W."/>
            <person name="Entian K.D."/>
            <person name="Terryn N."/>
            <person name="Harris B."/>
            <person name="Ansorge W."/>
            <person name="Brandt P."/>
            <person name="Grivell L."/>
            <person name="Rieger M."/>
            <person name="Weichselgartner M."/>
            <person name="de Simone V."/>
            <person name="Obermaier B."/>
            <person name="Mache R."/>
            <person name="Muller M."/>
            <person name="Kreis M."/>
            <person name="Delseny M."/>
            <person name="Puigdomenech P."/>
            <person name="Watson M."/>
            <person name="Schmidtheini T."/>
            <person name="Reichert B."/>
            <person name="Portatelle D."/>
            <person name="Perez-Alonso M."/>
            <person name="Boutry M."/>
            <person name="Bancroft I."/>
            <person name="Vos P."/>
            <person name="Hoheisel J."/>
            <person name="Zimmermann W."/>
            <person name="Wedler H."/>
            <person name="Ridley P."/>
            <person name="Langham S.A."/>
            <person name="McCullagh B."/>
            <person name="Bilham L."/>
            <person name="Robben J."/>
            <person name="Van der Schueren J."/>
            <person name="Grymonprez B."/>
            <person name="Chuang Y.J."/>
            <person name="Vandenbussche F."/>
            <person name="Braeken M."/>
            <person name="Weltjens I."/>
            <person name="Voet M."/>
            <person name="Bastiaens I."/>
            <person name="Aert R."/>
            <person name="Defoor E."/>
            <person name="Weitzenegger T."/>
            <person name="Bothe G."/>
            <person name="Ramsperger U."/>
            <person name="Hilbert H."/>
            <person name="Braun M."/>
            <person name="Holzer E."/>
            <person name="Brandt A."/>
            <person name="Peters S."/>
            <person name="van Staveren M."/>
            <person name="Dirske W."/>
            <person name="Mooijman P."/>
            <person name="Klein Lankhorst R."/>
            <person name="Rose M."/>
            <person name="Hauf J."/>
            <person name="Kotter P."/>
            <person name="Berneiser S."/>
            <person name="Hempel S."/>
            <person name="Feldpausch M."/>
            <person name="Lamberth S."/>
            <person name="Van den Daele H."/>
            <person name="De Keyser A."/>
            <person name="Buysshaert C."/>
            <person name="Gielen J."/>
            <person name="Villarroel R."/>
            <person name="De Clercq R."/>
            <person name="Van Montagu M."/>
            <person name="Rogers J."/>
            <person name="Cronin A."/>
            <person name="Quail M."/>
            <person name="Bray-Allen S."/>
            <person name="Clark L."/>
            <person name="Doggett J."/>
            <person name="Hall S."/>
            <person name="Kay M."/>
            <person name="Lennard N."/>
            <person name="McLay K."/>
            <person name="Mayes R."/>
            <person name="Pettett A."/>
            <person name="Rajandream M.A."/>
            <person name="Lyne M."/>
            <person name="Benes V."/>
            <person name="Rechmann S."/>
            <person name="Borkova D."/>
            <person name="Blocker H."/>
            <person name="Scharfe M."/>
            <person name="Grimm M."/>
            <person name="Lohnert T.H."/>
            <person name="Dose S."/>
            <person name="de Haan M."/>
            <person name="Maarse A."/>
            <person name="Schafer M."/>
            <person name="Muller-Auer S."/>
            <person name="Gabel C."/>
            <person name="Fuchs M."/>
            <person name="Fartmann B."/>
            <person name="Granderath K."/>
            <person name="Dauner D."/>
            <person name="Herzl A."/>
            <person name="Neumann S."/>
            <person name="Argiriou A."/>
            <person name="Vitale D."/>
            <person name="Liguori R."/>
            <person name="Piravandi E."/>
            <person name="Massenet O."/>
            <person name="Quigley F."/>
            <person name="Clabauld G."/>
            <person name="Mundlein A."/>
            <person name="Felber R."/>
            <person name="Schnabl S."/>
            <person name="Hiller R."/>
            <person name="Schmidt W."/>
            <person name="Lecharny A."/>
            <person name="Aubourg S."/>
            <person name="Chefdor F."/>
            <person name="Cooke R."/>
            <person name="Berger C."/>
            <person name="Montfort A."/>
            <person name="Casacuberta E."/>
            <person name="Gibbons T."/>
            <person name="Weber N."/>
            <person name="Vandenbol M."/>
            <person name="Bargues M."/>
            <person name="Terol J."/>
            <person name="Torres A."/>
            <person name="Perez-Perez A."/>
            <person name="Purnelle B."/>
            <person name="Bent E."/>
            <person name="Johnson S."/>
            <person name="Tacon D."/>
            <person name="Jesse T."/>
            <person name="Heijnen L."/>
            <person name="Schwarz S."/>
            <person name="Scholler P."/>
            <person name="Heber S."/>
            <person name="Francs P."/>
            <person name="Bielke C."/>
            <person name="Frishman D."/>
            <person name="Haase D."/>
            <person name="Lemcke K."/>
            <person name="Mewes H.W."/>
            <person name="Stocker S."/>
            <person name="Zaccaria P."/>
            <person name="Bevan M."/>
            <person name="Wilson R.K."/>
            <person name="de la Bastide M."/>
            <person name="Habermann K."/>
            <person name="Parnell L."/>
            <person name="Dedhia N."/>
            <person name="Gnoj L."/>
            <person name="Schutz K."/>
            <person name="Huang E."/>
            <person name="Spiegel L."/>
            <person name="Sehkon M."/>
            <person name="Murray J."/>
            <person name="Sheet P."/>
            <person name="Cordes M."/>
            <person name="Abu-Threideh J."/>
            <person name="Stoneking T."/>
            <person name="Kalicki J."/>
            <person name="Graves T."/>
            <person name="Harmon G."/>
            <person name="Edwards J."/>
            <person name="Latreille P."/>
            <person name="Courtney L."/>
            <person name="Cloud J."/>
            <person name="Abbott A."/>
            <person name="Scott K."/>
            <person name="Johnson D."/>
            <person name="Minx P."/>
            <person name="Bentley D."/>
            <person name="Fulton B."/>
            <person name="Miller N."/>
            <person name="Greco T."/>
            <person name="Kemp K."/>
            <person name="Kramer J."/>
            <person name="Fulton L."/>
            <person name="Mardis E."/>
            <person name="Dante M."/>
            <person name="Pepin K."/>
            <person name="Hillier L."/>
            <person name="Nelson J."/>
            <person name="Spieth J."/>
            <person name="Ryan E."/>
            <person name="Andrews S."/>
            <person name="Geisel C."/>
            <person name="Layman D."/>
            <person name="Du H."/>
            <person name="Ali J."/>
            <person name="Berghoff A."/>
            <person name="Jones K."/>
            <person name="Drone K."/>
            <person name="Cotton M."/>
            <person name="Joshu C."/>
            <person name="Antonoiu B."/>
            <person name="Zidanic M."/>
            <person name="Strong C."/>
            <person name="Sun H."/>
            <person name="Lamar B."/>
            <person name="Yordan C."/>
            <person name="Ma P."/>
            <person name="Zhong J."/>
            <person name="Preston R."/>
            <person name="Vil D."/>
            <person name="Shekher M."/>
            <person name="Matero A."/>
            <person name="Shah R."/>
            <person name="Swaby I.K."/>
            <person name="O'Shaughnessy A."/>
            <person name="Rodriguez M."/>
            <person name="Hoffmann J."/>
            <person name="Till S."/>
            <person name="Granat S."/>
            <person name="Shohdy N."/>
            <person name="Hasegawa A."/>
            <person name="Hameed A."/>
            <person name="Lodhi M."/>
            <person name="Johnson A."/>
            <person name="Chen E."/>
            <person name="Marra M."/>
            <person name="Martienssen R."/>
            <person name="McCombie W.R."/>
        </authorList>
    </citation>
    <scope>NUCLEOTIDE SEQUENCE [LARGE SCALE GENOMIC DNA]</scope>
    <source>
        <strain evidence="3">cv. Columbia</strain>
    </source>
</reference>
<dbReference type="EMBL" id="CP002687">
    <property type="protein sequence ID" value="ANM67038.1"/>
    <property type="molecule type" value="Genomic_DNA"/>
</dbReference>